<evidence type="ECO:0000313" key="2">
    <source>
        <dbReference type="EMBL" id="PYG84797.1"/>
    </source>
</evidence>
<feature type="transmembrane region" description="Helical" evidence="1">
    <location>
        <begin position="112"/>
        <end position="129"/>
    </location>
</feature>
<evidence type="ECO:0000313" key="3">
    <source>
        <dbReference type="Proteomes" id="UP000248132"/>
    </source>
</evidence>
<dbReference type="EMBL" id="QKMR01000031">
    <property type="protein sequence ID" value="PYG84797.1"/>
    <property type="molecule type" value="Genomic_DNA"/>
</dbReference>
<dbReference type="AlphaFoldDB" id="A0A318XFU9"/>
<dbReference type="Proteomes" id="UP000248132">
    <property type="component" value="Unassembled WGS sequence"/>
</dbReference>
<organism evidence="2 3">
    <name type="scientific">Ruminiclostridium sufflavum DSM 19573</name>
    <dbReference type="NCBI Taxonomy" id="1121337"/>
    <lineage>
        <taxon>Bacteria</taxon>
        <taxon>Bacillati</taxon>
        <taxon>Bacillota</taxon>
        <taxon>Clostridia</taxon>
        <taxon>Eubacteriales</taxon>
        <taxon>Oscillospiraceae</taxon>
        <taxon>Ruminiclostridium</taxon>
    </lineage>
</organism>
<keyword evidence="1" id="KW-0812">Transmembrane</keyword>
<keyword evidence="1" id="KW-1133">Transmembrane helix</keyword>
<name>A0A318XFU9_9FIRM</name>
<keyword evidence="3" id="KW-1185">Reference proteome</keyword>
<keyword evidence="1" id="KW-0472">Membrane</keyword>
<dbReference type="RefSeq" id="WP_110463535.1">
    <property type="nucleotide sequence ID" value="NZ_QKMR01000031.1"/>
</dbReference>
<comment type="caution">
    <text evidence="2">The sequence shown here is derived from an EMBL/GenBank/DDBJ whole genome shotgun (WGS) entry which is preliminary data.</text>
</comment>
<sequence length="222" mass="25293">MPRGKLNESYVKDVAVEYLKDYYCKLYNNNDIFAGKELCVKKSFKRPDGLIALKNGKNDIFVAVVEAKSCRTLGSLFPVDGDSRWFVHGVLFGTIISLIIGFVVPLMLWSRIILAAVGLVVGTFLYWLFTFRFTYYRYIGVVSQINNYPGNEKWIALSIDVYNKLSKEHKIDFEKKLRRSGIGLLIISSGSKVSTLIKPKAKAKKVIDMFVRCNEILQVIEK</sequence>
<accession>A0A318XFU9</accession>
<reference evidence="2 3" key="1">
    <citation type="submission" date="2018-06" db="EMBL/GenBank/DDBJ databases">
        <title>Genomic Encyclopedia of Type Strains, Phase I: the one thousand microbial genomes (KMG-I) project.</title>
        <authorList>
            <person name="Kyrpides N."/>
        </authorList>
    </citation>
    <scope>NUCLEOTIDE SEQUENCE [LARGE SCALE GENOMIC DNA]</scope>
    <source>
        <strain evidence="2 3">DSM 19573</strain>
    </source>
</reference>
<proteinExistence type="predicted"/>
<protein>
    <submittedName>
        <fullName evidence="2">Uncharacterized protein</fullName>
    </submittedName>
</protein>
<gene>
    <name evidence="2" type="ORF">LY28_03590</name>
</gene>
<evidence type="ECO:0000256" key="1">
    <source>
        <dbReference type="SAM" id="Phobius"/>
    </source>
</evidence>
<feature type="transmembrane region" description="Helical" evidence="1">
    <location>
        <begin position="85"/>
        <end position="106"/>
    </location>
</feature>